<evidence type="ECO:0000313" key="1">
    <source>
        <dbReference type="EMBL" id="NJC68457.1"/>
    </source>
</evidence>
<name>A0ABX0XSX9_9ACTN</name>
<keyword evidence="2" id="KW-1185">Reference proteome</keyword>
<dbReference type="InterPro" id="IPR047137">
    <property type="entry name" value="ORF3"/>
</dbReference>
<sequence>MNLHLGRRMAMGVAGAAVGYLGVRAVRLMAAVRAGAEIGVRRRPPAVTIHRPPTEVYAFWRDLPNLARTLGHVTRVDEVDDRRSRWVLEGIGPARVEFTLEIVRDEPPRLIEWRAGDELLAHQGRVEFTRAPGNRGTEVRLHVAGPPGGRIEDLLYGELRRVKQTLEGGEVLAVGRRDLPARVPAATGGRA</sequence>
<gene>
    <name evidence="1" type="ORF">HC031_01770</name>
</gene>
<dbReference type="EMBL" id="JAATVY010000001">
    <property type="protein sequence ID" value="NJC68457.1"/>
    <property type="molecule type" value="Genomic_DNA"/>
</dbReference>
<dbReference type="PANTHER" id="PTHR33824">
    <property type="entry name" value="POLYKETIDE CYCLASE/DEHYDRASE AND LIPID TRANSPORT SUPERFAMILY PROTEIN"/>
    <property type="match status" value="1"/>
</dbReference>
<evidence type="ECO:0008006" key="3">
    <source>
        <dbReference type="Google" id="ProtNLM"/>
    </source>
</evidence>
<reference evidence="1 2" key="1">
    <citation type="submission" date="2020-03" db="EMBL/GenBank/DDBJ databases">
        <title>WGS of the type strain of Planosporangium spp.</title>
        <authorList>
            <person name="Thawai C."/>
        </authorList>
    </citation>
    <scope>NUCLEOTIDE SEQUENCE [LARGE SCALE GENOMIC DNA]</scope>
    <source>
        <strain evidence="1 2">TBRC 5610</strain>
    </source>
</reference>
<dbReference type="PANTHER" id="PTHR33824:SF7">
    <property type="entry name" value="POLYKETIDE CYCLASE_DEHYDRASE AND LIPID TRANSPORT SUPERFAMILY PROTEIN"/>
    <property type="match status" value="1"/>
</dbReference>
<dbReference type="Proteomes" id="UP000722989">
    <property type="component" value="Unassembled WGS sequence"/>
</dbReference>
<organism evidence="1 2">
    <name type="scientific">Planosporangium thailandense</name>
    <dbReference type="NCBI Taxonomy" id="765197"/>
    <lineage>
        <taxon>Bacteria</taxon>
        <taxon>Bacillati</taxon>
        <taxon>Actinomycetota</taxon>
        <taxon>Actinomycetes</taxon>
        <taxon>Micromonosporales</taxon>
        <taxon>Micromonosporaceae</taxon>
        <taxon>Planosporangium</taxon>
    </lineage>
</organism>
<protein>
    <recommendedName>
        <fullName evidence="3">Cyclase</fullName>
    </recommendedName>
</protein>
<dbReference type="Pfam" id="PF10604">
    <property type="entry name" value="Polyketide_cyc2"/>
    <property type="match status" value="1"/>
</dbReference>
<dbReference type="InterPro" id="IPR023393">
    <property type="entry name" value="START-like_dom_sf"/>
</dbReference>
<dbReference type="InterPro" id="IPR019587">
    <property type="entry name" value="Polyketide_cyclase/dehydratase"/>
</dbReference>
<proteinExistence type="predicted"/>
<dbReference type="SUPFAM" id="SSF55961">
    <property type="entry name" value="Bet v1-like"/>
    <property type="match status" value="1"/>
</dbReference>
<dbReference type="Gene3D" id="3.30.530.20">
    <property type="match status" value="1"/>
</dbReference>
<accession>A0ABX0XSX9</accession>
<evidence type="ECO:0000313" key="2">
    <source>
        <dbReference type="Proteomes" id="UP000722989"/>
    </source>
</evidence>
<dbReference type="RefSeq" id="WP_167923332.1">
    <property type="nucleotide sequence ID" value="NZ_JAATVY010000001.1"/>
</dbReference>
<comment type="caution">
    <text evidence="1">The sequence shown here is derived from an EMBL/GenBank/DDBJ whole genome shotgun (WGS) entry which is preliminary data.</text>
</comment>